<evidence type="ECO:0000256" key="1">
    <source>
        <dbReference type="SAM" id="SignalP"/>
    </source>
</evidence>
<reference evidence="2 3" key="1">
    <citation type="journal article" date="2016" name="Genome Biol. Evol.">
        <title>Divergent and convergent evolution of fungal pathogenicity.</title>
        <authorList>
            <person name="Shang Y."/>
            <person name="Xiao G."/>
            <person name="Zheng P."/>
            <person name="Cen K."/>
            <person name="Zhan S."/>
            <person name="Wang C."/>
        </authorList>
    </citation>
    <scope>NUCLEOTIDE SEQUENCE [LARGE SCALE GENOMIC DNA]</scope>
    <source>
        <strain evidence="2 3">RCEF 264</strain>
    </source>
</reference>
<gene>
    <name evidence="2" type="ORF">SPI_07010</name>
</gene>
<protein>
    <submittedName>
        <fullName evidence="2">Uncharacterized protein</fullName>
    </submittedName>
</protein>
<sequence>MQPFSFLSLCLFAVGVLGHIPHIDNGSHESLSTAWEFPETNKTRVLLVTFQCPSVVAYSKVTVNDLEEDPYLVIGVGIPNVTTVYDFRPSLWVIGANVTTPPGYQTDAEREQAGVPSGASSAFLPEVPRGFNAVEFPTASSDVFFHWAEEGGAVAGVGFIEANITLSGPGDVYFALQPSENRLAKAYIALGKVETAEPEPGSASEVDTEAWFTSVSYPKMGQRCVAWSA</sequence>
<feature type="chain" id="PRO_5007891714" evidence="1">
    <location>
        <begin position="19"/>
        <end position="229"/>
    </location>
</feature>
<keyword evidence="1" id="KW-0732">Signal</keyword>
<proteinExistence type="predicted"/>
<feature type="signal peptide" evidence="1">
    <location>
        <begin position="1"/>
        <end position="18"/>
    </location>
</feature>
<keyword evidence="3" id="KW-1185">Reference proteome</keyword>
<evidence type="ECO:0000313" key="3">
    <source>
        <dbReference type="Proteomes" id="UP000076874"/>
    </source>
</evidence>
<organism evidence="2 3">
    <name type="scientific">Niveomyces insectorum RCEF 264</name>
    <dbReference type="NCBI Taxonomy" id="1081102"/>
    <lineage>
        <taxon>Eukaryota</taxon>
        <taxon>Fungi</taxon>
        <taxon>Dikarya</taxon>
        <taxon>Ascomycota</taxon>
        <taxon>Pezizomycotina</taxon>
        <taxon>Sordariomycetes</taxon>
        <taxon>Hypocreomycetidae</taxon>
        <taxon>Hypocreales</taxon>
        <taxon>Cordycipitaceae</taxon>
        <taxon>Niveomyces</taxon>
    </lineage>
</organism>
<dbReference type="EMBL" id="AZHD01000013">
    <property type="protein sequence ID" value="OAA58125.1"/>
    <property type="molecule type" value="Genomic_DNA"/>
</dbReference>
<evidence type="ECO:0000313" key="2">
    <source>
        <dbReference type="EMBL" id="OAA58125.1"/>
    </source>
</evidence>
<dbReference type="Proteomes" id="UP000076874">
    <property type="component" value="Unassembled WGS sequence"/>
</dbReference>
<dbReference type="AlphaFoldDB" id="A0A167QZE9"/>
<accession>A0A167QZE9</accession>
<dbReference type="OrthoDB" id="5412353at2759"/>
<comment type="caution">
    <text evidence="2">The sequence shown here is derived from an EMBL/GenBank/DDBJ whole genome shotgun (WGS) entry which is preliminary data.</text>
</comment>
<name>A0A167QZE9_9HYPO</name>